<dbReference type="GO" id="GO:0003700">
    <property type="term" value="F:DNA-binding transcription factor activity"/>
    <property type="evidence" value="ECO:0007669"/>
    <property type="project" value="InterPro"/>
</dbReference>
<sequence length="220" mass="25102">MNAINGSNEATYSRVRDQLRQDIITGVFEPGVRLRIQELSNRYEVSQMPIREALQQLQGEGLITLLPQKGASVRKIDQKFVENMYDIRIAIETMLVSRGIDNLSNRELGLIEEHQAQYEAYATAGNMEGALTANTLMHHRINQLAENPEALDIINRHWGLIASLRSKFGFSQQRVQSIIEDHRGILEALRNRDKEQAVRLTRDHATKAKIDLLEQMSNQT</sequence>
<evidence type="ECO:0000256" key="3">
    <source>
        <dbReference type="ARBA" id="ARBA00023163"/>
    </source>
</evidence>
<dbReference type="KEGG" id="proo:MJB10_17785"/>
<accession>A0AA96LJM6</accession>
<dbReference type="PROSITE" id="PS50949">
    <property type="entry name" value="HTH_GNTR"/>
    <property type="match status" value="1"/>
</dbReference>
<dbReference type="AlphaFoldDB" id="A0AA96LJM6"/>
<dbReference type="SUPFAM" id="SSF48008">
    <property type="entry name" value="GntR ligand-binding domain-like"/>
    <property type="match status" value="1"/>
</dbReference>
<dbReference type="GO" id="GO:0003677">
    <property type="term" value="F:DNA binding"/>
    <property type="evidence" value="ECO:0007669"/>
    <property type="project" value="UniProtKB-KW"/>
</dbReference>
<dbReference type="RefSeq" id="WP_314796828.1">
    <property type="nucleotide sequence ID" value="NZ_CP130319.1"/>
</dbReference>
<dbReference type="InterPro" id="IPR011711">
    <property type="entry name" value="GntR_C"/>
</dbReference>
<protein>
    <submittedName>
        <fullName evidence="5">GntR family transcriptional regulator</fullName>
    </submittedName>
</protein>
<dbReference type="Pfam" id="PF00392">
    <property type="entry name" value="GntR"/>
    <property type="match status" value="1"/>
</dbReference>
<evidence type="ECO:0000313" key="5">
    <source>
        <dbReference type="EMBL" id="WNR42960.1"/>
    </source>
</evidence>
<name>A0AA96LJM6_9BACL</name>
<keyword evidence="3" id="KW-0804">Transcription</keyword>
<dbReference type="InterPro" id="IPR008920">
    <property type="entry name" value="TF_FadR/GntR_C"/>
</dbReference>
<gene>
    <name evidence="5" type="ORF">MJB10_17785</name>
</gene>
<reference evidence="5" key="1">
    <citation type="submission" date="2022-02" db="EMBL/GenBank/DDBJ databases">
        <title>Paenibacillus sp. MBLB1832 Whole Genome Shotgun Sequencing.</title>
        <authorList>
            <person name="Hwang C.Y."/>
            <person name="Cho E.-S."/>
            <person name="Seo M.-J."/>
        </authorList>
    </citation>
    <scope>NUCLEOTIDE SEQUENCE</scope>
    <source>
        <strain evidence="5">MBLB1832</strain>
    </source>
</reference>
<keyword evidence="2" id="KW-0238">DNA-binding</keyword>
<dbReference type="Pfam" id="PF07729">
    <property type="entry name" value="FCD"/>
    <property type="match status" value="1"/>
</dbReference>
<keyword evidence="1" id="KW-0805">Transcription regulation</keyword>
<organism evidence="5 6">
    <name type="scientific">Paenibacillus roseopurpureus</name>
    <dbReference type="NCBI Taxonomy" id="2918901"/>
    <lineage>
        <taxon>Bacteria</taxon>
        <taxon>Bacillati</taxon>
        <taxon>Bacillota</taxon>
        <taxon>Bacilli</taxon>
        <taxon>Bacillales</taxon>
        <taxon>Paenibacillaceae</taxon>
        <taxon>Paenibacillus</taxon>
    </lineage>
</organism>
<dbReference type="Gene3D" id="1.20.120.530">
    <property type="entry name" value="GntR ligand-binding domain-like"/>
    <property type="match status" value="1"/>
</dbReference>
<dbReference type="Gene3D" id="1.10.10.10">
    <property type="entry name" value="Winged helix-like DNA-binding domain superfamily/Winged helix DNA-binding domain"/>
    <property type="match status" value="1"/>
</dbReference>
<dbReference type="InterPro" id="IPR000524">
    <property type="entry name" value="Tscrpt_reg_HTH_GntR"/>
</dbReference>
<dbReference type="PANTHER" id="PTHR43537:SF52">
    <property type="entry name" value="FATTY ACID METABOLISM REGULATOR PROTEIN"/>
    <property type="match status" value="1"/>
</dbReference>
<feature type="domain" description="HTH gntR-type" evidence="4">
    <location>
        <begin position="9"/>
        <end position="76"/>
    </location>
</feature>
<evidence type="ECO:0000256" key="2">
    <source>
        <dbReference type="ARBA" id="ARBA00023125"/>
    </source>
</evidence>
<dbReference type="SMART" id="SM00895">
    <property type="entry name" value="FCD"/>
    <property type="match status" value="1"/>
</dbReference>
<evidence type="ECO:0000259" key="4">
    <source>
        <dbReference type="PROSITE" id="PS50949"/>
    </source>
</evidence>
<dbReference type="EMBL" id="CP130319">
    <property type="protein sequence ID" value="WNR42960.1"/>
    <property type="molecule type" value="Genomic_DNA"/>
</dbReference>
<dbReference type="Proteomes" id="UP001304650">
    <property type="component" value="Chromosome"/>
</dbReference>
<evidence type="ECO:0000313" key="6">
    <source>
        <dbReference type="Proteomes" id="UP001304650"/>
    </source>
</evidence>
<dbReference type="InterPro" id="IPR036388">
    <property type="entry name" value="WH-like_DNA-bd_sf"/>
</dbReference>
<evidence type="ECO:0000256" key="1">
    <source>
        <dbReference type="ARBA" id="ARBA00023015"/>
    </source>
</evidence>
<dbReference type="SUPFAM" id="SSF46785">
    <property type="entry name" value="Winged helix' DNA-binding domain"/>
    <property type="match status" value="1"/>
</dbReference>
<keyword evidence="6" id="KW-1185">Reference proteome</keyword>
<dbReference type="CDD" id="cd07377">
    <property type="entry name" value="WHTH_GntR"/>
    <property type="match status" value="1"/>
</dbReference>
<dbReference type="InterPro" id="IPR036390">
    <property type="entry name" value="WH_DNA-bd_sf"/>
</dbReference>
<dbReference type="PANTHER" id="PTHR43537">
    <property type="entry name" value="TRANSCRIPTIONAL REGULATOR, GNTR FAMILY"/>
    <property type="match status" value="1"/>
</dbReference>
<dbReference type="SMART" id="SM00345">
    <property type="entry name" value="HTH_GNTR"/>
    <property type="match status" value="1"/>
</dbReference>
<proteinExistence type="predicted"/>